<feature type="region of interest" description="Disordered" evidence="2">
    <location>
        <begin position="1127"/>
        <end position="1225"/>
    </location>
</feature>
<accession>A0A564ZRH6</accession>
<proteinExistence type="predicted"/>
<evidence type="ECO:0000313" key="4">
    <source>
        <dbReference type="Proteomes" id="UP000220605"/>
    </source>
</evidence>
<sequence length="1321" mass="144707">MAQADANHLHHYNRRTITEDNSGVPHQWSNRKTSSRTSLKDMHKGYSFPLKFKKNDETGGEASVVEVQLDVKGATNEFGAPFSAEANKTQRGRRSTHLVEQTSELFCDDQVGASRSERRSSQGGDAKKGVAMKLADSHILSKLTRTLLQGIQAKVEEEGKEAGSELKSKRKGEEKPICRGRSSSAMRERNLWSAGDELGGESPTGGLPNGAKWTTLGSGSQGGVFRRKGRASHVGDGPTEGSALKGETLASAPQVGQQTAQQTAQQIAQQVVPQAVPQAVSQIAQQAERTFYVYQTEGQIPPSCESSELVGIAQQEGKGPAVGSKSVCFVDEGRHSGGGYANSVQAEGVYLRDGFQGGMGPYLLQESLITDGSGSVVGGGSVIGSGSMVGSSSVLGGGILVGSGADGVAYHFVDAGDVRGGGSASWVGSVDLGGYGGQQGVASQAVQANWSGHPQHGHQPSYAAHPQHGCHPHYANYEMTQTPAAASIRISSGGHPKGVPPPQKQSYRVPPPATFAKKSFFCNSSVRNKQLQGGKQWRGNKTEILIYPNGGRGHLVRNGHLERSGHLARNGGLPNEPRRNSPGRRESPLLLSSPNKATIRPPSSNVFIRTKSLQRRSGSGRKSKGSVSPLSGFSLGRQKSLPVRTPSRNASSSTPICTQEITYSCPSQGDCIAGVVGDQRVIKAFASTLPHGSHHSGLVIRQQSNSGGSCKREADEDVRSYINKCSTEVSSKVTDVGSPLGGQMDALNGKIGRLTSRIRSITAEKWNLSELARLYKNECNRLREVIAKNKQAHYDPVHLRKVNYEQANAQLEEENEKLRSQMKTLGKAILSSYDLNGIKKILARQIVTLNEENEKYRQEIKQLKDQKDVNREVLFNLSRGDVSTDAIDSVFMQTKNIVVEGHQTINVFYLNLKNLIDELFQRIKFLLLEDDYTPNEKLLYVTSLEELVNENFEEINHIVVKINELRKRMKDVKAHIFGPDRSNPNCSCKPSRIILEDDINHLEEELHSHSIMLKNLRKKNLALCLSNLHGQFTHEAKGDAPPGGAIKDRHKSDKHRSSNKEKGLHRREEGKATQAVRERPPPSLDKREGRLEERLEENPGESYHNRLHEKIRVIEHQLHTLNDHINSSFCDGEKEPRREDATPLDGEFCRNRKGDAQPGCAEMGGLTKECTKGKKKITNEGGKKRTGERHAKGESSYTSSPRSSASDESASAPSENKNWLSEEEVERSKSRMIELLVLLKGKHNADLVENTKSYVSSFGEYKKNNKYNLQKIYSNLKAIRDTIKNTEDDTERNILALIESQANEIKIFGNCVDDLKTTMAS</sequence>
<feature type="compositionally biased region" description="Basic and acidic residues" evidence="2">
    <location>
        <begin position="1169"/>
        <end position="1193"/>
    </location>
</feature>
<gene>
    <name evidence="3" type="ORF">PVP01_0611100</name>
</gene>
<feature type="compositionally biased region" description="Basic and acidic residues" evidence="2">
    <location>
        <begin position="1131"/>
        <end position="1155"/>
    </location>
</feature>
<feature type="compositionally biased region" description="Basic and acidic residues" evidence="2">
    <location>
        <begin position="576"/>
        <end position="587"/>
    </location>
</feature>
<feature type="region of interest" description="Disordered" evidence="2">
    <location>
        <begin position="450"/>
        <end position="469"/>
    </location>
</feature>
<dbReference type="EMBL" id="LT635617">
    <property type="protein sequence ID" value="VUZ94432.1"/>
    <property type="molecule type" value="Genomic_DNA"/>
</dbReference>
<feature type="compositionally biased region" description="Basic and acidic residues" evidence="2">
    <location>
        <begin position="115"/>
        <end position="128"/>
    </location>
</feature>
<evidence type="ECO:0000313" key="3">
    <source>
        <dbReference type="EMBL" id="VUZ94432.1"/>
    </source>
</evidence>
<protein>
    <submittedName>
        <fullName evidence="3">Uncharacterized protein</fullName>
    </submittedName>
</protein>
<dbReference type="Proteomes" id="UP000220605">
    <property type="component" value="Chromosome 6"/>
</dbReference>
<dbReference type="OrthoDB" id="378004at2759"/>
<feature type="compositionally biased region" description="Basic and acidic residues" evidence="2">
    <location>
        <begin position="156"/>
        <end position="177"/>
    </location>
</feature>
<evidence type="ECO:0000256" key="2">
    <source>
        <dbReference type="SAM" id="MobiDB-lite"/>
    </source>
</evidence>
<dbReference type="VEuPathDB" id="PlasmoDB:PVW1_060017500"/>
<feature type="region of interest" description="Disordered" evidence="2">
    <location>
        <begin position="109"/>
        <end position="129"/>
    </location>
</feature>
<feature type="compositionally biased region" description="Polar residues" evidence="2">
    <location>
        <begin position="27"/>
        <end position="37"/>
    </location>
</feature>
<feature type="region of interest" description="Disordered" evidence="2">
    <location>
        <begin position="1"/>
        <end position="40"/>
    </location>
</feature>
<feature type="region of interest" description="Disordered" evidence="2">
    <location>
        <begin position="1033"/>
        <end position="1103"/>
    </location>
</feature>
<organism evidence="3 4">
    <name type="scientific">Plasmodium vivax</name>
    <name type="common">malaria parasite P. vivax</name>
    <dbReference type="NCBI Taxonomy" id="5855"/>
    <lineage>
        <taxon>Eukaryota</taxon>
        <taxon>Sar</taxon>
        <taxon>Alveolata</taxon>
        <taxon>Apicomplexa</taxon>
        <taxon>Aconoidasida</taxon>
        <taxon>Haemosporida</taxon>
        <taxon>Plasmodiidae</taxon>
        <taxon>Plasmodium</taxon>
        <taxon>Plasmodium (Plasmodium)</taxon>
    </lineage>
</organism>
<dbReference type="VEuPathDB" id="PlasmoDB:PVP01_0611100"/>
<dbReference type="VEuPathDB" id="PlasmoDB:PVPAM_060022100"/>
<dbReference type="VEuPathDB" id="PlasmoDB:PVX_111415"/>
<evidence type="ECO:0000256" key="1">
    <source>
        <dbReference type="SAM" id="Coils"/>
    </source>
</evidence>
<feature type="compositionally biased region" description="Polar residues" evidence="2">
    <location>
        <begin position="590"/>
        <end position="607"/>
    </location>
</feature>
<reference evidence="4" key="1">
    <citation type="submission" date="2016-07" db="EMBL/GenBank/DDBJ databases">
        <authorList>
            <consortium name="Pathogen Informatics"/>
        </authorList>
    </citation>
    <scope>NUCLEOTIDE SEQUENCE [LARGE SCALE GENOMIC DNA]</scope>
</reference>
<feature type="compositionally biased region" description="Basic residues" evidence="2">
    <location>
        <begin position="612"/>
        <end position="624"/>
    </location>
</feature>
<feature type="compositionally biased region" description="Basic and acidic residues" evidence="2">
    <location>
        <begin position="1046"/>
        <end position="1103"/>
    </location>
</feature>
<feature type="region of interest" description="Disordered" evidence="2">
    <location>
        <begin position="563"/>
        <end position="654"/>
    </location>
</feature>
<feature type="compositionally biased region" description="Low complexity" evidence="2">
    <location>
        <begin position="1195"/>
        <end position="1215"/>
    </location>
</feature>
<keyword evidence="1" id="KW-0175">Coiled coil</keyword>
<name>A0A564ZRH6_PLAVI</name>
<feature type="coiled-coil region" evidence="1">
    <location>
        <begin position="801"/>
        <end position="873"/>
    </location>
</feature>
<feature type="region of interest" description="Disordered" evidence="2">
    <location>
        <begin position="156"/>
        <end position="244"/>
    </location>
</feature>